<dbReference type="SUPFAM" id="SSF52200">
    <property type="entry name" value="Toll/Interleukin receptor TIR domain"/>
    <property type="match status" value="1"/>
</dbReference>
<keyword evidence="3" id="KW-1185">Reference proteome</keyword>
<dbReference type="RefSeq" id="WP_264777030.1">
    <property type="nucleotide sequence ID" value="NZ_AP026560.1"/>
</dbReference>
<dbReference type="EMBL" id="AP026560">
    <property type="protein sequence ID" value="BDP41252.1"/>
    <property type="molecule type" value="Genomic_DNA"/>
</dbReference>
<proteinExistence type="predicted"/>
<name>A0ABN6RD23_9DEIO</name>
<protein>
    <recommendedName>
        <fullName evidence="1">TIR domain-containing protein</fullName>
    </recommendedName>
</protein>
<feature type="domain" description="TIR" evidence="1">
    <location>
        <begin position="14"/>
        <end position="163"/>
    </location>
</feature>
<evidence type="ECO:0000313" key="2">
    <source>
        <dbReference type="EMBL" id="BDP41252.1"/>
    </source>
</evidence>
<dbReference type="SMART" id="SM00255">
    <property type="entry name" value="TIR"/>
    <property type="match status" value="1"/>
</dbReference>
<dbReference type="Pfam" id="PF13676">
    <property type="entry name" value="TIR_2"/>
    <property type="match status" value="1"/>
</dbReference>
<gene>
    <name evidence="2" type="ORF">DAETH_12210</name>
</gene>
<dbReference type="Proteomes" id="UP001064971">
    <property type="component" value="Chromosome"/>
</dbReference>
<reference evidence="2" key="1">
    <citation type="submission" date="2022-07" db="EMBL/GenBank/DDBJ databases">
        <title>Complete Genome Sequence of the Radioresistant Bacterium Deinococcus aetherius ST0316, Isolated from the Air Dust collected in Lower Stratosphere above Japan.</title>
        <authorList>
            <person name="Satoh K."/>
            <person name="Hagiwara K."/>
            <person name="Katsumata K."/>
            <person name="Kubo A."/>
            <person name="Yokobori S."/>
            <person name="Yamagishi A."/>
            <person name="Oono Y."/>
            <person name="Narumi I."/>
        </authorList>
    </citation>
    <scope>NUCLEOTIDE SEQUENCE</scope>
    <source>
        <strain evidence="2">ST0316</strain>
    </source>
</reference>
<dbReference type="Gene3D" id="3.40.50.10140">
    <property type="entry name" value="Toll/interleukin-1 receptor homology (TIR) domain"/>
    <property type="match status" value="1"/>
</dbReference>
<dbReference type="InterPro" id="IPR000157">
    <property type="entry name" value="TIR_dom"/>
</dbReference>
<evidence type="ECO:0000313" key="3">
    <source>
        <dbReference type="Proteomes" id="UP001064971"/>
    </source>
</evidence>
<dbReference type="InterPro" id="IPR035897">
    <property type="entry name" value="Toll_tir_struct_dom_sf"/>
</dbReference>
<organism evidence="2 3">
    <name type="scientific">Deinococcus aetherius</name>
    <dbReference type="NCBI Taxonomy" id="200252"/>
    <lineage>
        <taxon>Bacteria</taxon>
        <taxon>Thermotogati</taxon>
        <taxon>Deinococcota</taxon>
        <taxon>Deinococci</taxon>
        <taxon>Deinococcales</taxon>
        <taxon>Deinococcaceae</taxon>
        <taxon>Deinococcus</taxon>
    </lineage>
</organism>
<sequence length="299" mass="34834">MSTVPLPFLPPPCQPLFAVSHTSIDKPFVEKLAHDLRSVGVNVWFDKWEIQVGQSITWKIEEGIRENEFLAIVLSPEALKSEWVKTEISAAWVRQMAERRVFVLPILYRECEIPLFLADKKYADFRGNYDLGVSELVDALGVRNRDVLKIDNWRKYARKRIGDWQRFRDEEFESLILFSVDEARKYNWSVWVGGRRNAPYTIVFSARNQNLSSRFAVRLDKQRHAYLAALDGNVLTPNTIRRKDFSSYVGNTLDECQEFLWRRFQDFESSYGKPTELPVYFVSKFLTSGGKRRNCAASN</sequence>
<accession>A0ABN6RD23</accession>
<evidence type="ECO:0000259" key="1">
    <source>
        <dbReference type="SMART" id="SM00255"/>
    </source>
</evidence>